<evidence type="ECO:0000313" key="2">
    <source>
        <dbReference type="Proteomes" id="UP000664132"/>
    </source>
</evidence>
<accession>A0A8H7TC53</accession>
<keyword evidence="2" id="KW-1185">Reference proteome</keyword>
<gene>
    <name evidence="1" type="ORF">IFR04_010764</name>
</gene>
<reference evidence="1" key="1">
    <citation type="submission" date="2021-02" db="EMBL/GenBank/DDBJ databases">
        <title>Genome sequence Cadophora malorum strain M34.</title>
        <authorList>
            <person name="Stefanovic E."/>
            <person name="Vu D."/>
            <person name="Scully C."/>
            <person name="Dijksterhuis J."/>
            <person name="Roader J."/>
            <person name="Houbraken J."/>
        </authorList>
    </citation>
    <scope>NUCLEOTIDE SEQUENCE</scope>
    <source>
        <strain evidence="1">M34</strain>
    </source>
</reference>
<sequence>MDNIKWKSGASIDIYNCKCHWIGNAHATREDLKYIKSFRTQPGGKLLDVHMDLEYPHRGSQGFTPTFDGRAIMPFVSSPFPAWNEQGVMAAQRPGEVWWGVRAAFPC</sequence>
<proteinExistence type="predicted"/>
<dbReference type="AlphaFoldDB" id="A0A8H7TC53"/>
<comment type="caution">
    <text evidence="1">The sequence shown here is derived from an EMBL/GenBank/DDBJ whole genome shotgun (WGS) entry which is preliminary data.</text>
</comment>
<name>A0A8H7TC53_9HELO</name>
<evidence type="ECO:0000313" key="1">
    <source>
        <dbReference type="EMBL" id="KAG4416121.1"/>
    </source>
</evidence>
<protein>
    <submittedName>
        <fullName evidence="1">Uncharacterized protein</fullName>
    </submittedName>
</protein>
<dbReference type="EMBL" id="JAFJYH010000197">
    <property type="protein sequence ID" value="KAG4416121.1"/>
    <property type="molecule type" value="Genomic_DNA"/>
</dbReference>
<dbReference type="Proteomes" id="UP000664132">
    <property type="component" value="Unassembled WGS sequence"/>
</dbReference>
<organism evidence="1 2">
    <name type="scientific">Cadophora malorum</name>
    <dbReference type="NCBI Taxonomy" id="108018"/>
    <lineage>
        <taxon>Eukaryota</taxon>
        <taxon>Fungi</taxon>
        <taxon>Dikarya</taxon>
        <taxon>Ascomycota</taxon>
        <taxon>Pezizomycotina</taxon>
        <taxon>Leotiomycetes</taxon>
        <taxon>Helotiales</taxon>
        <taxon>Ploettnerulaceae</taxon>
        <taxon>Cadophora</taxon>
    </lineage>
</organism>